<comment type="caution">
    <text evidence="3">The sequence shown here is derived from an EMBL/GenBank/DDBJ whole genome shotgun (WGS) entry which is preliminary data.</text>
</comment>
<proteinExistence type="predicted"/>
<gene>
    <name evidence="3" type="ORF">CCHR01_18599</name>
</gene>
<evidence type="ECO:0000313" key="4">
    <source>
        <dbReference type="Proteomes" id="UP001243330"/>
    </source>
</evidence>
<dbReference type="AlphaFoldDB" id="A0AAD9A267"/>
<accession>A0AAD9A267</accession>
<evidence type="ECO:0000259" key="2">
    <source>
        <dbReference type="Pfam" id="PF23584"/>
    </source>
</evidence>
<dbReference type="EMBL" id="JAQOWY010000769">
    <property type="protein sequence ID" value="KAK1838777.1"/>
    <property type="molecule type" value="Genomic_DNA"/>
</dbReference>
<evidence type="ECO:0000256" key="1">
    <source>
        <dbReference type="SAM" id="SignalP"/>
    </source>
</evidence>
<sequence>MHLVFHAVWTLVGASVYLGAIGHAADGVLDIGVVFPREKETYAPMERFPIVFALQNAKLAENLKPLIDLDVLNGSMTMLDKVNERTFDLEFANYTSEPYLLYAFMDFNIEGPLKLLWTAWWRKCDESGDEVSIISNSSDKLWVDFNIKEGAQTADLVADTANRGNCPAHVGVAITVTDKTHNVPEPLSGQNKQYGTCAVIATMSSTPTSNPCRVKIDKAAVESMEADEQARRCRRLHRPADCPKEDQAIHKSAVAGGAILAAALGAAAFLFA</sequence>
<protein>
    <recommendedName>
        <fullName evidence="2">DUF7136 domain-containing protein</fullName>
    </recommendedName>
</protein>
<dbReference type="InterPro" id="IPR055560">
    <property type="entry name" value="DUF7136"/>
</dbReference>
<dbReference type="Pfam" id="PF23584">
    <property type="entry name" value="DUF7136"/>
    <property type="match status" value="1"/>
</dbReference>
<evidence type="ECO:0000313" key="3">
    <source>
        <dbReference type="EMBL" id="KAK1838777.1"/>
    </source>
</evidence>
<reference evidence="3" key="1">
    <citation type="submission" date="2023-01" db="EMBL/GenBank/DDBJ databases">
        <title>Colletotrichum chrysophilum M932 genome sequence.</title>
        <authorList>
            <person name="Baroncelli R."/>
        </authorList>
    </citation>
    <scope>NUCLEOTIDE SEQUENCE</scope>
    <source>
        <strain evidence="3">M932</strain>
    </source>
</reference>
<organism evidence="3 4">
    <name type="scientific">Colletotrichum chrysophilum</name>
    <dbReference type="NCBI Taxonomy" id="1836956"/>
    <lineage>
        <taxon>Eukaryota</taxon>
        <taxon>Fungi</taxon>
        <taxon>Dikarya</taxon>
        <taxon>Ascomycota</taxon>
        <taxon>Pezizomycotina</taxon>
        <taxon>Sordariomycetes</taxon>
        <taxon>Hypocreomycetidae</taxon>
        <taxon>Glomerellales</taxon>
        <taxon>Glomerellaceae</taxon>
        <taxon>Colletotrichum</taxon>
        <taxon>Colletotrichum gloeosporioides species complex</taxon>
    </lineage>
</organism>
<keyword evidence="4" id="KW-1185">Reference proteome</keyword>
<feature type="chain" id="PRO_5041897715" description="DUF7136 domain-containing protein" evidence="1">
    <location>
        <begin position="25"/>
        <end position="272"/>
    </location>
</feature>
<keyword evidence="1" id="KW-0732">Signal</keyword>
<feature type="signal peptide" evidence="1">
    <location>
        <begin position="1"/>
        <end position="24"/>
    </location>
</feature>
<dbReference type="Proteomes" id="UP001243330">
    <property type="component" value="Unassembled WGS sequence"/>
</dbReference>
<name>A0AAD9A267_9PEZI</name>
<feature type="domain" description="DUF7136" evidence="2">
    <location>
        <begin position="25"/>
        <end position="242"/>
    </location>
</feature>